<dbReference type="KEGG" id="rub:GBA63_09070"/>
<evidence type="ECO:0000313" key="2">
    <source>
        <dbReference type="EMBL" id="QIN82783.1"/>
    </source>
</evidence>
<evidence type="ECO:0000313" key="3">
    <source>
        <dbReference type="Proteomes" id="UP000501452"/>
    </source>
</evidence>
<keyword evidence="3" id="KW-1185">Reference proteome</keyword>
<dbReference type="Proteomes" id="UP000501452">
    <property type="component" value="Chromosome"/>
</dbReference>
<dbReference type="AlphaFoldDB" id="A0A6G8Q8K8"/>
<name>A0A6G8Q8K8_9ACTN</name>
<accession>A0A6G8Q8K8</accession>
<dbReference type="InterPro" id="IPR046909">
    <property type="entry name" value="cREC_REC"/>
</dbReference>
<dbReference type="Pfam" id="PF20274">
    <property type="entry name" value="cREC_REC"/>
    <property type="match status" value="1"/>
</dbReference>
<reference evidence="2 3" key="1">
    <citation type="submission" date="2019-10" db="EMBL/GenBank/DDBJ databases">
        <title>Rubrobacter sp nov SCSIO 52090 isolated from a deep-sea sediment in the South China Sea.</title>
        <authorList>
            <person name="Chen R.W."/>
        </authorList>
    </citation>
    <scope>NUCLEOTIDE SEQUENCE [LARGE SCALE GENOMIC DNA]</scope>
    <source>
        <strain evidence="2 3">SCSIO 52909</strain>
    </source>
</reference>
<proteinExistence type="predicted"/>
<organism evidence="2 3">
    <name type="scientific">Rubrobacter tropicus</name>
    <dbReference type="NCBI Taxonomy" id="2653851"/>
    <lineage>
        <taxon>Bacteria</taxon>
        <taxon>Bacillati</taxon>
        <taxon>Actinomycetota</taxon>
        <taxon>Rubrobacteria</taxon>
        <taxon>Rubrobacterales</taxon>
        <taxon>Rubrobacteraceae</taxon>
        <taxon>Rubrobacter</taxon>
    </lineage>
</organism>
<dbReference type="EMBL" id="CP045119">
    <property type="protein sequence ID" value="QIN82783.1"/>
    <property type="molecule type" value="Genomic_DNA"/>
</dbReference>
<sequence length="115" mass="13020">METRNQNAAESPVRLWLDDLRPVPDGWTWVKTVEEAVSLIENGRVAEASLDHDLGEGTQEGHRLVLWMAEHGLWPSEAISVHSSNPPGAERMCAVIERYGPYRRIRGTRRFVAVM</sequence>
<feature type="domain" description="Cyclic-phosphate processing Receiver" evidence="1">
    <location>
        <begin position="14"/>
        <end position="97"/>
    </location>
</feature>
<dbReference type="RefSeq" id="WP_166175463.1">
    <property type="nucleotide sequence ID" value="NZ_CP045119.1"/>
</dbReference>
<evidence type="ECO:0000259" key="1">
    <source>
        <dbReference type="Pfam" id="PF20274"/>
    </source>
</evidence>
<protein>
    <recommendedName>
        <fullName evidence="1">Cyclic-phosphate processing Receiver domain-containing protein</fullName>
    </recommendedName>
</protein>
<gene>
    <name evidence="2" type="ORF">GBA63_09070</name>
</gene>